<dbReference type="PANTHER" id="PTHR45798">
    <property type="entry name" value="RING-H2 FINGER PROTEIN ATL61-RELATED-RELATED"/>
    <property type="match status" value="1"/>
</dbReference>
<feature type="compositionally biased region" description="Polar residues" evidence="5">
    <location>
        <begin position="250"/>
        <end position="263"/>
    </location>
</feature>
<proteinExistence type="predicted"/>
<dbReference type="PANTHER" id="PTHR45798:SF54">
    <property type="entry name" value="RING-TYPE DOMAIN-CONTAINING PROTEIN"/>
    <property type="match status" value="1"/>
</dbReference>
<sequence>MDLTIIYLYYLIICKLGIYVYKYRCVCVRLLLLIGSDSFFLSKQQQILSSSLSSPLSRFIFLSKHSNSNNMTRSSRFLGTESAPPPPEEILAAETDMIVILSALLCALICVAGLAAVARCAWIRRLAGVNSSAVGESPPPNKGLKKKALQSLPKSTFTAADSPSSSSGEGESTSECAICLMEFSDGEEIRILPLCRHAFHVACIDKWLTSRSSCPSCRRILVPVKCDRCGHHDSTAETHGKDQPPRHQHPSQFSSANIPSFLP</sequence>
<keyword evidence="6" id="KW-1133">Transmembrane helix</keyword>
<dbReference type="SUPFAM" id="SSF57850">
    <property type="entry name" value="RING/U-box"/>
    <property type="match status" value="1"/>
</dbReference>
<keyword evidence="2 4" id="KW-0863">Zinc-finger</keyword>
<gene>
    <name evidence="8" type="ORF">DARMORV10_A08P21850.1</name>
</gene>
<dbReference type="Gene3D" id="3.30.40.10">
    <property type="entry name" value="Zinc/RING finger domain, C3HC4 (zinc finger)"/>
    <property type="match status" value="1"/>
</dbReference>
<evidence type="ECO:0000256" key="3">
    <source>
        <dbReference type="ARBA" id="ARBA00022833"/>
    </source>
</evidence>
<evidence type="ECO:0000256" key="5">
    <source>
        <dbReference type="SAM" id="MobiDB-lite"/>
    </source>
</evidence>
<dbReference type="AlphaFoldDB" id="A0A817A6U6"/>
<protein>
    <submittedName>
        <fullName evidence="8">(rape) hypothetical protein</fullName>
    </submittedName>
</protein>
<keyword evidence="3" id="KW-0862">Zinc</keyword>
<keyword evidence="1" id="KW-0479">Metal-binding</keyword>
<feature type="domain" description="RING-type" evidence="7">
    <location>
        <begin position="176"/>
        <end position="218"/>
    </location>
</feature>
<evidence type="ECO:0000256" key="6">
    <source>
        <dbReference type="SAM" id="Phobius"/>
    </source>
</evidence>
<dbReference type="InterPro" id="IPR052788">
    <property type="entry name" value="RING-type_E3_ligase_ATL"/>
</dbReference>
<keyword evidence="6" id="KW-0812">Transmembrane</keyword>
<evidence type="ECO:0000256" key="1">
    <source>
        <dbReference type="ARBA" id="ARBA00022723"/>
    </source>
</evidence>
<feature type="compositionally biased region" description="Basic and acidic residues" evidence="5">
    <location>
        <begin position="234"/>
        <end position="245"/>
    </location>
</feature>
<organism evidence="8">
    <name type="scientific">Brassica napus</name>
    <name type="common">Rape</name>
    <dbReference type="NCBI Taxonomy" id="3708"/>
    <lineage>
        <taxon>Eukaryota</taxon>
        <taxon>Viridiplantae</taxon>
        <taxon>Streptophyta</taxon>
        <taxon>Embryophyta</taxon>
        <taxon>Tracheophyta</taxon>
        <taxon>Spermatophyta</taxon>
        <taxon>Magnoliopsida</taxon>
        <taxon>eudicotyledons</taxon>
        <taxon>Gunneridae</taxon>
        <taxon>Pentapetalae</taxon>
        <taxon>rosids</taxon>
        <taxon>malvids</taxon>
        <taxon>Brassicales</taxon>
        <taxon>Brassicaceae</taxon>
        <taxon>Brassiceae</taxon>
        <taxon>Brassica</taxon>
    </lineage>
</organism>
<feature type="region of interest" description="Disordered" evidence="5">
    <location>
        <begin position="234"/>
        <end position="263"/>
    </location>
</feature>
<dbReference type="Proteomes" id="UP001295469">
    <property type="component" value="Chromosome A08"/>
</dbReference>
<dbReference type="PROSITE" id="PS50089">
    <property type="entry name" value="ZF_RING_2"/>
    <property type="match status" value="1"/>
</dbReference>
<dbReference type="GO" id="GO:0008270">
    <property type="term" value="F:zinc ion binding"/>
    <property type="evidence" value="ECO:0007669"/>
    <property type="project" value="UniProtKB-KW"/>
</dbReference>
<feature type="transmembrane region" description="Helical" evidence="6">
    <location>
        <begin position="7"/>
        <end position="32"/>
    </location>
</feature>
<evidence type="ECO:0000313" key="8">
    <source>
        <dbReference type="EMBL" id="CAF2247293.1"/>
    </source>
</evidence>
<dbReference type="SMART" id="SM00184">
    <property type="entry name" value="RING"/>
    <property type="match status" value="1"/>
</dbReference>
<name>A0A817A6U6_BRANA</name>
<dbReference type="CDD" id="cd16461">
    <property type="entry name" value="RING-H2_EL5-like"/>
    <property type="match status" value="1"/>
</dbReference>
<dbReference type="Pfam" id="PF13639">
    <property type="entry name" value="zf-RING_2"/>
    <property type="match status" value="1"/>
</dbReference>
<accession>A0A817A6U6</accession>
<evidence type="ECO:0000259" key="7">
    <source>
        <dbReference type="PROSITE" id="PS50089"/>
    </source>
</evidence>
<keyword evidence="6" id="KW-0472">Membrane</keyword>
<dbReference type="EMBL" id="HG994362">
    <property type="protein sequence ID" value="CAF2247293.1"/>
    <property type="molecule type" value="Genomic_DNA"/>
</dbReference>
<dbReference type="InterPro" id="IPR013083">
    <property type="entry name" value="Znf_RING/FYVE/PHD"/>
</dbReference>
<evidence type="ECO:0000256" key="4">
    <source>
        <dbReference type="PROSITE-ProRule" id="PRU00175"/>
    </source>
</evidence>
<feature type="transmembrane region" description="Helical" evidence="6">
    <location>
        <begin position="97"/>
        <end position="118"/>
    </location>
</feature>
<evidence type="ECO:0000256" key="2">
    <source>
        <dbReference type="ARBA" id="ARBA00022771"/>
    </source>
</evidence>
<dbReference type="InterPro" id="IPR001841">
    <property type="entry name" value="Znf_RING"/>
</dbReference>
<reference evidence="8" key="1">
    <citation type="submission" date="2021-01" db="EMBL/GenBank/DDBJ databases">
        <authorList>
            <consortium name="Genoscope - CEA"/>
            <person name="William W."/>
        </authorList>
    </citation>
    <scope>NUCLEOTIDE SEQUENCE</scope>
</reference>